<organism evidence="3 4">
    <name type="scientific">Mycolicibacterium lutetiense</name>
    <dbReference type="NCBI Taxonomy" id="1641992"/>
    <lineage>
        <taxon>Bacteria</taxon>
        <taxon>Bacillati</taxon>
        <taxon>Actinomycetota</taxon>
        <taxon>Actinomycetes</taxon>
        <taxon>Mycobacteriales</taxon>
        <taxon>Mycobacteriaceae</taxon>
        <taxon>Mycolicibacterium</taxon>
    </lineage>
</organism>
<feature type="chain" id="PRO_5047408538" description="DUF732 domain-containing protein" evidence="1">
    <location>
        <begin position="28"/>
        <end position="114"/>
    </location>
</feature>
<keyword evidence="1" id="KW-0732">Signal</keyword>
<dbReference type="InterPro" id="IPR007969">
    <property type="entry name" value="DUF732"/>
</dbReference>
<dbReference type="EMBL" id="JAGIOP010000002">
    <property type="protein sequence ID" value="MBP2454272.1"/>
    <property type="molecule type" value="Genomic_DNA"/>
</dbReference>
<reference evidence="3 4" key="1">
    <citation type="submission" date="2021-03" db="EMBL/GenBank/DDBJ databases">
        <title>Sequencing the genomes of 1000 actinobacteria strains.</title>
        <authorList>
            <person name="Klenk H.-P."/>
        </authorList>
    </citation>
    <scope>NUCLEOTIDE SEQUENCE [LARGE SCALE GENOMIC DNA]</scope>
    <source>
        <strain evidence="3 4">DSM 46713</strain>
    </source>
</reference>
<feature type="signal peptide" evidence="1">
    <location>
        <begin position="1"/>
        <end position="27"/>
    </location>
</feature>
<evidence type="ECO:0000313" key="3">
    <source>
        <dbReference type="EMBL" id="MBP2454272.1"/>
    </source>
</evidence>
<name>A0ABS4ZXM8_9MYCO</name>
<protein>
    <recommendedName>
        <fullName evidence="2">DUF732 domain-containing protein</fullName>
    </recommendedName>
</protein>
<dbReference type="RefSeq" id="WP_209919526.1">
    <property type="nucleotide sequence ID" value="NZ_JAGIOP010000002.1"/>
</dbReference>
<dbReference type="Proteomes" id="UP000694460">
    <property type="component" value="Unassembled WGS sequence"/>
</dbReference>
<dbReference type="Pfam" id="PF05305">
    <property type="entry name" value="DUF732"/>
    <property type="match status" value="1"/>
</dbReference>
<evidence type="ECO:0000259" key="2">
    <source>
        <dbReference type="Pfam" id="PF05305"/>
    </source>
</evidence>
<accession>A0ABS4ZXM8</accession>
<proteinExistence type="predicted"/>
<evidence type="ECO:0000313" key="4">
    <source>
        <dbReference type="Proteomes" id="UP000694460"/>
    </source>
</evidence>
<gene>
    <name evidence="3" type="ORF">JOF57_004185</name>
</gene>
<comment type="caution">
    <text evidence="3">The sequence shown here is derived from an EMBL/GenBank/DDBJ whole genome shotgun (WGS) entry which is preliminary data.</text>
</comment>
<feature type="domain" description="DUF732" evidence="2">
    <location>
        <begin position="30"/>
        <end position="102"/>
    </location>
</feature>
<evidence type="ECO:0000256" key="1">
    <source>
        <dbReference type="SAM" id="SignalP"/>
    </source>
</evidence>
<keyword evidence="4" id="KW-1185">Reference proteome</keyword>
<sequence length="114" mass="12318">MKRGTIAAVAMVAAAVGPMGATPIAHADPDQEFAEQLHTYGIYGQRDYNAWIAKIMCKRLRNGLDPDAFASAKFVHAQLNNDATTDQAWQFVGGAIPAYCPEQAPALQRAADER</sequence>